<dbReference type="EMBL" id="MSFL01000009">
    <property type="protein sequence ID" value="PWY85005.1"/>
    <property type="molecule type" value="Genomic_DNA"/>
</dbReference>
<organism evidence="1 2">
    <name type="scientific">Aspergillus heteromorphus CBS 117.55</name>
    <dbReference type="NCBI Taxonomy" id="1448321"/>
    <lineage>
        <taxon>Eukaryota</taxon>
        <taxon>Fungi</taxon>
        <taxon>Dikarya</taxon>
        <taxon>Ascomycota</taxon>
        <taxon>Pezizomycotina</taxon>
        <taxon>Eurotiomycetes</taxon>
        <taxon>Eurotiomycetidae</taxon>
        <taxon>Eurotiales</taxon>
        <taxon>Aspergillaceae</taxon>
        <taxon>Aspergillus</taxon>
        <taxon>Aspergillus subgen. Circumdati</taxon>
    </lineage>
</organism>
<dbReference type="VEuPathDB" id="FungiDB:BO70DRAFT_352112"/>
<name>A0A317WGA5_9EURO</name>
<dbReference type="Proteomes" id="UP000247233">
    <property type="component" value="Unassembled WGS sequence"/>
</dbReference>
<reference evidence="1 2" key="1">
    <citation type="submission" date="2016-12" db="EMBL/GenBank/DDBJ databases">
        <title>The genomes of Aspergillus section Nigri reveals drivers in fungal speciation.</title>
        <authorList>
            <consortium name="DOE Joint Genome Institute"/>
            <person name="Vesth T.C."/>
            <person name="Nybo J."/>
            <person name="Theobald S."/>
            <person name="Brandl J."/>
            <person name="Frisvad J.C."/>
            <person name="Nielsen K.F."/>
            <person name="Lyhne E.K."/>
            <person name="Kogle M.E."/>
            <person name="Kuo A."/>
            <person name="Riley R."/>
            <person name="Clum A."/>
            <person name="Nolan M."/>
            <person name="Lipzen A."/>
            <person name="Salamov A."/>
            <person name="Henrissat B."/>
            <person name="Wiebenga A."/>
            <person name="De Vries R.P."/>
            <person name="Grigoriev I.V."/>
            <person name="Mortensen U.H."/>
            <person name="Andersen M.R."/>
            <person name="Baker S.E."/>
        </authorList>
    </citation>
    <scope>NUCLEOTIDE SEQUENCE [LARGE SCALE GENOMIC DNA]</scope>
    <source>
        <strain evidence="1 2">CBS 117.55</strain>
    </source>
</reference>
<evidence type="ECO:0000313" key="2">
    <source>
        <dbReference type="Proteomes" id="UP000247233"/>
    </source>
</evidence>
<evidence type="ECO:0000313" key="1">
    <source>
        <dbReference type="EMBL" id="PWY85005.1"/>
    </source>
</evidence>
<comment type="caution">
    <text evidence="1">The sequence shown here is derived from an EMBL/GenBank/DDBJ whole genome shotgun (WGS) entry which is preliminary data.</text>
</comment>
<dbReference type="AlphaFoldDB" id="A0A317WGA5"/>
<dbReference type="OrthoDB" id="4510611at2759"/>
<sequence>MYHQLACWPNGKALDYGSRDCRFESCHAAKELEAVKKDLNTANTTITQMRTKVWQTESRYQGSLNGVRERDKTIDEMKAEKEAARLDDYNNLDPDYDGAKIMIVSRTCLAKAVDMGKDGGKKAHLYSHGYDYQNQVLQIKKVNPRDRRSAWIITLDSSMKRTLRTSDKFQNLYGKKYLYSDREGYLGAAPLRTNSFGQLFSRLRLP</sequence>
<dbReference type="RefSeq" id="XP_025400347.1">
    <property type="nucleotide sequence ID" value="XM_025541776.1"/>
</dbReference>
<accession>A0A317WGA5</accession>
<dbReference type="GeneID" id="37064013"/>
<gene>
    <name evidence="1" type="ORF">BO70DRAFT_352112</name>
</gene>
<protein>
    <submittedName>
        <fullName evidence="1">Uncharacterized protein</fullName>
    </submittedName>
</protein>
<keyword evidence="2" id="KW-1185">Reference proteome</keyword>
<proteinExistence type="predicted"/>